<evidence type="ECO:0000256" key="4">
    <source>
        <dbReference type="ARBA" id="ARBA00022833"/>
    </source>
</evidence>
<dbReference type="SUPFAM" id="SSF57850">
    <property type="entry name" value="RING/U-box"/>
    <property type="match status" value="1"/>
</dbReference>
<dbReference type="SUPFAM" id="SSF52540">
    <property type="entry name" value="P-loop containing nucleoside triphosphate hydrolases"/>
    <property type="match status" value="1"/>
</dbReference>
<dbReference type="Pfam" id="PF12796">
    <property type="entry name" value="Ank_2"/>
    <property type="match status" value="3"/>
</dbReference>
<evidence type="ECO:0000259" key="6">
    <source>
        <dbReference type="Pfam" id="PF14479"/>
    </source>
</evidence>
<keyword evidence="2" id="KW-0677">Repeat</keyword>
<keyword evidence="3" id="KW-0863">Zinc-finger</keyword>
<dbReference type="InterPro" id="IPR036770">
    <property type="entry name" value="Ankyrin_rpt-contain_sf"/>
</dbReference>
<evidence type="ECO:0000259" key="8">
    <source>
        <dbReference type="Pfam" id="PF24883"/>
    </source>
</evidence>
<proteinExistence type="predicted"/>
<sequence length="1221" mass="136641">METVGLIVGVAGLAGLLTTCFDVFDKVDSYTGFDSDARYLVDQFEVDKVLLKRWATNVGLGCEDVEPQMDNSRLAVVFEDEEILSCAKTILIDLISIFGEVETEMDKLHLSKRLGLKHISPPSVRKKMGWALTGKLRFVHQIQQFEALLSKLYDLTSGRIPRIESISDFSQSTAHYKDAEPSHEWFEQSRKILETTSKLVEVELKTAITDWLDPVWSNQTYDDRLRRLLPETCNWILSRPEFCHWVSSEFTLNTAKGFWINGPPGCGKTILSARLVHYLSNDLSLPVAYFFFSSDLSSTIDPFVSVRSWVAQLVFNSEPVRELAKVAWDRADAPKATRTEVAALFGEIAQALSGCTFIVDGLDECWDRSDQKHGLRFLQILHRALAHSHTRLLVVSRNEAGIRTGLSAVVEENGLSLVEYQISPKDVRSDIAQFARAIIDRKLVKESWTPSAKQQLATCLVQHSDGMFLWIQLQEPRLRSSKTLTQLKPLISQAPARLHDVYKANWERVCQQEPEDTSRAMSILRWIFLSFRPLTVSELTAALAVPSDNSLGLLLENLPAELDADYVNEEIVMLCGSFIEIHNNPQSDSVPLKTVHFIHFSAKEYLREMWRPKSPLVSDCSIVESQNNELAMVALRYLNLDSTWAATREAPFHMLDSAPFLDYAGYYWPNHIFQSAHNYLQVIPFINKLFHPQNPNGVKWRKWFDAKTGHKSSSSLFYAVHFGFIDTSKYLIHDLKVDVDQPEGPYGTALGAACANGNMEVVDMLLDVGADVNAHLKFDNADPALLIASTCGHWKVVSRLLAWGTDVPSSSYGGLLMLLPCIKGDIKVVEQLLYAGIDPNESLRNIMTPLIAASYGGTSSAAEDFFASFRYKRRVHVDLSDSITSQLPTREEQPKESKSIAAELVRLLLRHGAQVDWQGRFGWTALHLAAAVGNVDCIQALLEGGANVDLVDYSGESAVSKASEASSNSSLKVLLEAGASPDMHASEGFGTLLNSAAFSGSFPLLQYLLSTRCIDCNLKDKYGRNAAHFAALGGNLRTLEFLQRLGVDLAAIDSTGKSLVHYAAMGCNFEILRLALSQDDHKTTPDSPGWSPLHWACRKGDSSLVKLLLQYGFRPTEVSTIEPPYQWSPLAIAFFYDNRNILEDPFENWVSSAKLGICDVSRLPKQYKQYITCCDICREKITGLRFRCDNCIHFDYCFMCYTTRDLTHTGSHTVKSYITTS</sequence>
<evidence type="ECO:0000256" key="3">
    <source>
        <dbReference type="ARBA" id="ARBA00022771"/>
    </source>
</evidence>
<feature type="repeat" description="ANK" evidence="5">
    <location>
        <begin position="1022"/>
        <end position="1054"/>
    </location>
</feature>
<dbReference type="Pfam" id="PF14479">
    <property type="entry name" value="HeLo"/>
    <property type="match status" value="1"/>
</dbReference>
<evidence type="ECO:0000256" key="5">
    <source>
        <dbReference type="PROSITE-ProRule" id="PRU00023"/>
    </source>
</evidence>
<dbReference type="Pfam" id="PF00023">
    <property type="entry name" value="Ank"/>
    <property type="match status" value="1"/>
</dbReference>
<feature type="repeat" description="ANK" evidence="5">
    <location>
        <begin position="748"/>
        <end position="777"/>
    </location>
</feature>
<feature type="repeat" description="ANK" evidence="5">
    <location>
        <begin position="1088"/>
        <end position="1120"/>
    </location>
</feature>
<dbReference type="CDD" id="cd02249">
    <property type="entry name" value="ZZ"/>
    <property type="match status" value="1"/>
</dbReference>
<dbReference type="SUPFAM" id="SSF48403">
    <property type="entry name" value="Ankyrin repeat"/>
    <property type="match status" value="2"/>
</dbReference>
<dbReference type="Gene3D" id="1.20.120.1020">
    <property type="entry name" value="Prion-inhibition and propagation, HeLo domain"/>
    <property type="match status" value="1"/>
</dbReference>
<dbReference type="Pfam" id="PF22939">
    <property type="entry name" value="WHD_GPIID"/>
    <property type="match status" value="1"/>
</dbReference>
<evidence type="ECO:0000256" key="2">
    <source>
        <dbReference type="ARBA" id="ARBA00022737"/>
    </source>
</evidence>
<evidence type="ECO:0000313" key="9">
    <source>
        <dbReference type="EMBL" id="OCK74790.1"/>
    </source>
</evidence>
<keyword evidence="5" id="KW-0040">ANK repeat</keyword>
<keyword evidence="4" id="KW-0862">Zinc</keyword>
<dbReference type="PANTHER" id="PTHR10039">
    <property type="entry name" value="AMELOGENIN"/>
    <property type="match status" value="1"/>
</dbReference>
<dbReference type="InterPro" id="IPR043145">
    <property type="entry name" value="Znf_ZZ_sf"/>
</dbReference>
<dbReference type="InterPro" id="IPR027417">
    <property type="entry name" value="P-loop_NTPase"/>
</dbReference>
<keyword evidence="10" id="KW-1185">Reference proteome</keyword>
<dbReference type="PROSITE" id="PS50088">
    <property type="entry name" value="ANK_REPEAT"/>
    <property type="match status" value="4"/>
</dbReference>
<reference evidence="9 10" key="1">
    <citation type="journal article" date="2016" name="Nat. Commun.">
        <title>Ectomycorrhizal ecology is imprinted in the genome of the dominant symbiotic fungus Cenococcum geophilum.</title>
        <authorList>
            <consortium name="DOE Joint Genome Institute"/>
            <person name="Peter M."/>
            <person name="Kohler A."/>
            <person name="Ohm R.A."/>
            <person name="Kuo A."/>
            <person name="Krutzmann J."/>
            <person name="Morin E."/>
            <person name="Arend M."/>
            <person name="Barry K.W."/>
            <person name="Binder M."/>
            <person name="Choi C."/>
            <person name="Clum A."/>
            <person name="Copeland A."/>
            <person name="Grisel N."/>
            <person name="Haridas S."/>
            <person name="Kipfer T."/>
            <person name="LaButti K."/>
            <person name="Lindquist E."/>
            <person name="Lipzen A."/>
            <person name="Maire R."/>
            <person name="Meier B."/>
            <person name="Mihaltcheva S."/>
            <person name="Molinier V."/>
            <person name="Murat C."/>
            <person name="Poggeler S."/>
            <person name="Quandt C.A."/>
            <person name="Sperisen C."/>
            <person name="Tritt A."/>
            <person name="Tisserant E."/>
            <person name="Crous P.W."/>
            <person name="Henrissat B."/>
            <person name="Nehls U."/>
            <person name="Egli S."/>
            <person name="Spatafora J.W."/>
            <person name="Grigoriev I.V."/>
            <person name="Martin F.M."/>
        </authorList>
    </citation>
    <scope>NUCLEOTIDE SEQUENCE [LARGE SCALE GENOMIC DNA]</scope>
    <source>
        <strain evidence="9 10">CBS 459.81</strain>
    </source>
</reference>
<dbReference type="InterPro" id="IPR056884">
    <property type="entry name" value="NPHP3-like_N"/>
</dbReference>
<dbReference type="OrthoDB" id="3943271at2759"/>
<feature type="domain" description="GPI inositol-deacylase winged helix" evidence="7">
    <location>
        <begin position="519"/>
        <end position="607"/>
    </location>
</feature>
<dbReference type="GO" id="GO:0008270">
    <property type="term" value="F:zinc ion binding"/>
    <property type="evidence" value="ECO:0007669"/>
    <property type="project" value="UniProtKB-KW"/>
</dbReference>
<dbReference type="Gene3D" id="3.40.50.300">
    <property type="entry name" value="P-loop containing nucleotide triphosphate hydrolases"/>
    <property type="match status" value="1"/>
</dbReference>
<dbReference type="PANTHER" id="PTHR10039:SF17">
    <property type="entry name" value="FUNGAL STAND N-TERMINAL GOODBYE DOMAIN-CONTAINING PROTEIN-RELATED"/>
    <property type="match status" value="1"/>
</dbReference>
<feature type="domain" description="Nephrocystin 3-like N-terminal" evidence="8">
    <location>
        <begin position="231"/>
        <end position="397"/>
    </location>
</feature>
<dbReference type="InterPro" id="IPR029498">
    <property type="entry name" value="HeLo_dom"/>
</dbReference>
<dbReference type="EMBL" id="KV745413">
    <property type="protein sequence ID" value="OCK74790.1"/>
    <property type="molecule type" value="Genomic_DNA"/>
</dbReference>
<feature type="domain" description="Prion-inhibition and propagation HeLo" evidence="6">
    <location>
        <begin position="5"/>
        <end position="108"/>
    </location>
</feature>
<dbReference type="Pfam" id="PF24883">
    <property type="entry name" value="NPHP3_N"/>
    <property type="match status" value="1"/>
</dbReference>
<name>A0A8E2E053_9PEZI</name>
<evidence type="ECO:0000259" key="7">
    <source>
        <dbReference type="Pfam" id="PF22939"/>
    </source>
</evidence>
<keyword evidence="1" id="KW-0479">Metal-binding</keyword>
<dbReference type="SMART" id="SM00248">
    <property type="entry name" value="ANK"/>
    <property type="match status" value="10"/>
</dbReference>
<dbReference type="Gene3D" id="3.30.60.90">
    <property type="match status" value="1"/>
</dbReference>
<dbReference type="InterPro" id="IPR002110">
    <property type="entry name" value="Ankyrin_rpt"/>
</dbReference>
<evidence type="ECO:0000313" key="10">
    <source>
        <dbReference type="Proteomes" id="UP000250266"/>
    </source>
</evidence>
<dbReference type="Proteomes" id="UP000250266">
    <property type="component" value="Unassembled WGS sequence"/>
</dbReference>
<protein>
    <submittedName>
        <fullName evidence="9">Ankyrin</fullName>
    </submittedName>
</protein>
<dbReference type="InterPro" id="IPR054471">
    <property type="entry name" value="GPIID_WHD"/>
</dbReference>
<organism evidence="9 10">
    <name type="scientific">Lepidopterella palustris CBS 459.81</name>
    <dbReference type="NCBI Taxonomy" id="1314670"/>
    <lineage>
        <taxon>Eukaryota</taxon>
        <taxon>Fungi</taxon>
        <taxon>Dikarya</taxon>
        <taxon>Ascomycota</taxon>
        <taxon>Pezizomycotina</taxon>
        <taxon>Dothideomycetes</taxon>
        <taxon>Pleosporomycetidae</taxon>
        <taxon>Mytilinidiales</taxon>
        <taxon>Argynnaceae</taxon>
        <taxon>Lepidopterella</taxon>
    </lineage>
</organism>
<dbReference type="PROSITE" id="PS50297">
    <property type="entry name" value="ANK_REP_REGION"/>
    <property type="match status" value="3"/>
</dbReference>
<dbReference type="InterPro" id="IPR038305">
    <property type="entry name" value="HeLo_sf"/>
</dbReference>
<dbReference type="Gene3D" id="1.25.40.20">
    <property type="entry name" value="Ankyrin repeat-containing domain"/>
    <property type="match status" value="2"/>
</dbReference>
<accession>A0A8E2E053</accession>
<feature type="repeat" description="ANK" evidence="5">
    <location>
        <begin position="921"/>
        <end position="953"/>
    </location>
</feature>
<dbReference type="AlphaFoldDB" id="A0A8E2E053"/>
<evidence type="ECO:0000256" key="1">
    <source>
        <dbReference type="ARBA" id="ARBA00022723"/>
    </source>
</evidence>
<gene>
    <name evidence="9" type="ORF">K432DRAFT_429826</name>
</gene>